<dbReference type="Proteomes" id="UP000192247">
    <property type="component" value="Unassembled WGS sequence"/>
</dbReference>
<organism evidence="1 2">
    <name type="scientific">Tropilaelaps mercedesae</name>
    <dbReference type="NCBI Taxonomy" id="418985"/>
    <lineage>
        <taxon>Eukaryota</taxon>
        <taxon>Metazoa</taxon>
        <taxon>Ecdysozoa</taxon>
        <taxon>Arthropoda</taxon>
        <taxon>Chelicerata</taxon>
        <taxon>Arachnida</taxon>
        <taxon>Acari</taxon>
        <taxon>Parasitiformes</taxon>
        <taxon>Mesostigmata</taxon>
        <taxon>Gamasina</taxon>
        <taxon>Dermanyssoidea</taxon>
        <taxon>Laelapidae</taxon>
        <taxon>Tropilaelaps</taxon>
    </lineage>
</organism>
<name>A0A1V9XAB5_9ACAR</name>
<protein>
    <submittedName>
        <fullName evidence="1">Uncharacterized protein</fullName>
    </submittedName>
</protein>
<reference evidence="1 2" key="1">
    <citation type="journal article" date="2017" name="Gigascience">
        <title>Draft genome of the honey bee ectoparasitic mite, Tropilaelaps mercedesae, is shaped by the parasitic life history.</title>
        <authorList>
            <person name="Dong X."/>
            <person name="Armstrong S.D."/>
            <person name="Xia D."/>
            <person name="Makepeace B.L."/>
            <person name="Darby A.C."/>
            <person name="Kadowaki T."/>
        </authorList>
    </citation>
    <scope>NUCLEOTIDE SEQUENCE [LARGE SCALE GENOMIC DNA]</scope>
    <source>
        <strain evidence="1">Wuxi-XJTLU</strain>
    </source>
</reference>
<keyword evidence="2" id="KW-1185">Reference proteome</keyword>
<comment type="caution">
    <text evidence="1">The sequence shown here is derived from an EMBL/GenBank/DDBJ whole genome shotgun (WGS) entry which is preliminary data.</text>
</comment>
<accession>A0A1V9XAB5</accession>
<gene>
    <name evidence="1" type="ORF">BIW11_11608</name>
</gene>
<dbReference type="AlphaFoldDB" id="A0A1V9XAB5"/>
<dbReference type="EMBL" id="MNPL01017384">
    <property type="protein sequence ID" value="OQR70484.1"/>
    <property type="molecule type" value="Genomic_DNA"/>
</dbReference>
<proteinExistence type="predicted"/>
<sequence>MACYCRIGRGGRVRLEKPTEKGPLEEVRCPSDQANAKAATEWRCHTGNSRRTRELSLAGRVNEASNERTNIALEPNLHSANYICDARPTRTAADLEFDTKKFDSFKHFQKQLRRSLSEKFDPRDPPTAAEAQLVQVELHETPTLARN</sequence>
<evidence type="ECO:0000313" key="1">
    <source>
        <dbReference type="EMBL" id="OQR70484.1"/>
    </source>
</evidence>
<evidence type="ECO:0000313" key="2">
    <source>
        <dbReference type="Proteomes" id="UP000192247"/>
    </source>
</evidence>
<dbReference type="InParanoid" id="A0A1V9XAB5"/>